<feature type="compositionally biased region" description="Basic and acidic residues" evidence="1">
    <location>
        <begin position="499"/>
        <end position="516"/>
    </location>
</feature>
<feature type="region of interest" description="Disordered" evidence="1">
    <location>
        <begin position="453"/>
        <end position="516"/>
    </location>
</feature>
<evidence type="ECO:0000313" key="2">
    <source>
        <dbReference type="EMBL" id="KAK7023572.1"/>
    </source>
</evidence>
<reference evidence="2 3" key="1">
    <citation type="submission" date="2024-01" db="EMBL/GenBank/DDBJ databases">
        <title>A draft genome for a cacao thread blight-causing isolate of Paramarasmius palmivorus.</title>
        <authorList>
            <person name="Baruah I.K."/>
            <person name="Bukari Y."/>
            <person name="Amoako-Attah I."/>
            <person name="Meinhardt L.W."/>
            <person name="Bailey B.A."/>
            <person name="Cohen S.P."/>
        </authorList>
    </citation>
    <scope>NUCLEOTIDE SEQUENCE [LARGE SCALE GENOMIC DNA]</scope>
    <source>
        <strain evidence="2 3">GH-12</strain>
    </source>
</reference>
<dbReference type="Proteomes" id="UP001383192">
    <property type="component" value="Unassembled WGS sequence"/>
</dbReference>
<dbReference type="EMBL" id="JAYKXP010000135">
    <property type="protein sequence ID" value="KAK7023572.1"/>
    <property type="molecule type" value="Genomic_DNA"/>
</dbReference>
<protein>
    <submittedName>
        <fullName evidence="2">Uncharacterized protein</fullName>
    </submittedName>
</protein>
<gene>
    <name evidence="2" type="ORF">VNI00_016658</name>
</gene>
<feature type="compositionally biased region" description="Basic and acidic residues" evidence="1">
    <location>
        <begin position="471"/>
        <end position="488"/>
    </location>
</feature>
<proteinExistence type="predicted"/>
<evidence type="ECO:0000256" key="1">
    <source>
        <dbReference type="SAM" id="MobiDB-lite"/>
    </source>
</evidence>
<keyword evidence="3" id="KW-1185">Reference proteome</keyword>
<sequence>MSEPHDIEEEEHIVFNPSNWIKRGKTYDPRVLPLHVVNAALALLEPPREAVEKLPSNLLPIIDFIKLRLPIQSHSLNTYKPEAWFTNVVPTVSKEDAVELVWKRPIPSVETLEMLEKNFGQMWFDGVKGIVDPRYHDGNEALPFWVLTLWKSVSEMLLRQDEWKEAYETLSTVVQDPLVSEHFPTIISILGRRSWNRNVEIGRFTFEGYKFNKLLRPRMLCDDITQCMNQALQTRLDRDRARKNTHYIAASRFATVPQTAAKKKFVATDLPQSLEDLEKRVMDNPGLKVWFPTLLNKHEVAICIDFEAHTIAYAHGTQEDFVSCIPAAMNTIAHGVFGDPLWAPNTRYLDRIRWFLALVPNPDNTSSDVPKSSLPSKESHFRIAIDSLLNPAEETAWKDIIDAGYDELASEIEGLDAKGEQDAVSDVVALKADVDSPVKRLKEGVQAAWKSTFSKPAKAETSKKRTAKSSDGGKSKKAKVDTQSHEEPASGPSGISKAAKSERLARERADKGIFDPKKREKWKTRIKDIDPRAEFFEDDLRAVRCSHCTRQIRTRTGTDTREFRNHWERCHEGSYDKMKTRVATANTSTLTSEFWRTKWNQRQEHQWKNDHQFLRIFSSKCEHYARPVPSHTTRQYDYLPCYECMDPPVVPSPTG</sequence>
<dbReference type="AlphaFoldDB" id="A0AAW0BCZ4"/>
<comment type="caution">
    <text evidence="2">The sequence shown here is derived from an EMBL/GenBank/DDBJ whole genome shotgun (WGS) entry which is preliminary data.</text>
</comment>
<evidence type="ECO:0000313" key="3">
    <source>
        <dbReference type="Proteomes" id="UP001383192"/>
    </source>
</evidence>
<name>A0AAW0BCZ4_9AGAR</name>
<accession>A0AAW0BCZ4</accession>
<organism evidence="2 3">
    <name type="scientific">Paramarasmius palmivorus</name>
    <dbReference type="NCBI Taxonomy" id="297713"/>
    <lineage>
        <taxon>Eukaryota</taxon>
        <taxon>Fungi</taxon>
        <taxon>Dikarya</taxon>
        <taxon>Basidiomycota</taxon>
        <taxon>Agaricomycotina</taxon>
        <taxon>Agaricomycetes</taxon>
        <taxon>Agaricomycetidae</taxon>
        <taxon>Agaricales</taxon>
        <taxon>Marasmiineae</taxon>
        <taxon>Marasmiaceae</taxon>
        <taxon>Paramarasmius</taxon>
    </lineage>
</organism>